<dbReference type="AlphaFoldDB" id="A0A1Q9BSX8"/>
<proteinExistence type="predicted"/>
<sequence>DSEGRVGGLFKSLTRGVKALPEGSPEEPLERLGLMELSIENGRPERMVKSISNGEEIRCLTNTLLSKAAVSVAPFTSSLRPNRATSKTP</sequence>
<dbReference type="Proteomes" id="UP000186817">
    <property type="component" value="Unassembled WGS sequence"/>
</dbReference>
<organism evidence="1 2">
    <name type="scientific">Symbiodinium microadriaticum</name>
    <name type="common">Dinoflagellate</name>
    <name type="synonym">Zooxanthella microadriatica</name>
    <dbReference type="NCBI Taxonomy" id="2951"/>
    <lineage>
        <taxon>Eukaryota</taxon>
        <taxon>Sar</taxon>
        <taxon>Alveolata</taxon>
        <taxon>Dinophyceae</taxon>
        <taxon>Suessiales</taxon>
        <taxon>Symbiodiniaceae</taxon>
        <taxon>Symbiodinium</taxon>
    </lineage>
</organism>
<protein>
    <submittedName>
        <fullName evidence="1">Uncharacterized protein</fullName>
    </submittedName>
</protein>
<evidence type="ECO:0000313" key="2">
    <source>
        <dbReference type="Proteomes" id="UP000186817"/>
    </source>
</evidence>
<dbReference type="EMBL" id="LSRX01004738">
    <property type="protein sequence ID" value="OLP73801.1"/>
    <property type="molecule type" value="Genomic_DNA"/>
</dbReference>
<comment type="caution">
    <text evidence="1">The sequence shown here is derived from an EMBL/GenBank/DDBJ whole genome shotgun (WGS) entry which is preliminary data.</text>
</comment>
<accession>A0A1Q9BSX8</accession>
<evidence type="ECO:0000313" key="1">
    <source>
        <dbReference type="EMBL" id="OLP73801.1"/>
    </source>
</evidence>
<keyword evidence="2" id="KW-1185">Reference proteome</keyword>
<reference evidence="1 2" key="1">
    <citation type="submission" date="2016-02" db="EMBL/GenBank/DDBJ databases">
        <title>Genome analysis of coral dinoflagellate symbionts highlights evolutionary adaptations to a symbiotic lifestyle.</title>
        <authorList>
            <person name="Aranda M."/>
            <person name="Li Y."/>
            <person name="Liew Y.J."/>
            <person name="Baumgarten S."/>
            <person name="Simakov O."/>
            <person name="Wilson M."/>
            <person name="Piel J."/>
            <person name="Ashoor H."/>
            <person name="Bougouffa S."/>
            <person name="Bajic V.B."/>
            <person name="Ryu T."/>
            <person name="Ravasi T."/>
            <person name="Bayer T."/>
            <person name="Micklem G."/>
            <person name="Kim H."/>
            <person name="Bhak J."/>
            <person name="Lajeunesse T.C."/>
            <person name="Voolstra C.R."/>
        </authorList>
    </citation>
    <scope>NUCLEOTIDE SEQUENCE [LARGE SCALE GENOMIC DNA]</scope>
    <source>
        <strain evidence="1 2">CCMP2467</strain>
    </source>
</reference>
<gene>
    <name evidence="1" type="ORF">AK812_SmicGene46840</name>
</gene>
<name>A0A1Q9BSX8_SYMMI</name>
<dbReference type="OrthoDB" id="1727884at2759"/>
<feature type="non-terminal residue" evidence="1">
    <location>
        <position position="1"/>
    </location>
</feature>